<dbReference type="InterPro" id="IPR046342">
    <property type="entry name" value="CBS_dom_sf"/>
</dbReference>
<keyword evidence="1 2" id="KW-0129">CBS domain</keyword>
<dbReference type="Gene3D" id="3.10.580.10">
    <property type="entry name" value="CBS-domain"/>
    <property type="match status" value="1"/>
</dbReference>
<dbReference type="RefSeq" id="WP_119339694.1">
    <property type="nucleotide sequence ID" value="NZ_BJXL01000003.1"/>
</dbReference>
<name>A0A511QXI9_9DEIN</name>
<protein>
    <submittedName>
        <fullName evidence="4">Histidine kinase</fullName>
    </submittedName>
</protein>
<evidence type="ECO:0000256" key="2">
    <source>
        <dbReference type="PROSITE-ProRule" id="PRU00703"/>
    </source>
</evidence>
<dbReference type="InterPro" id="IPR000644">
    <property type="entry name" value="CBS_dom"/>
</dbReference>
<dbReference type="PANTHER" id="PTHR43080">
    <property type="entry name" value="CBS DOMAIN-CONTAINING PROTEIN CBSX3, MITOCHONDRIAL"/>
    <property type="match status" value="1"/>
</dbReference>
<sequence length="151" mass="17442">MQVKNLMGSRPYTVHKNETLYMAAERMLEHRLGGLPVIDDVGAVVGLLEIDQMLPEPQKVPFSDVEALRFLDEWVDPGSFDRLVERYKNTPVHRLMRTEVAMVGPDDPIEKALGLMLQDRQYRRVLVVDEQRQLLGTLTRSDFLRLFVRGH</sequence>
<dbReference type="SMART" id="SM00116">
    <property type="entry name" value="CBS"/>
    <property type="match status" value="2"/>
</dbReference>
<proteinExistence type="predicted"/>
<dbReference type="SUPFAM" id="SSF54631">
    <property type="entry name" value="CBS-domain pair"/>
    <property type="match status" value="1"/>
</dbReference>
<dbReference type="AlphaFoldDB" id="A0A511QXI9"/>
<feature type="domain" description="CBS" evidence="3">
    <location>
        <begin position="7"/>
        <end position="65"/>
    </location>
</feature>
<gene>
    <name evidence="4" type="ORF">MHY01S_02540</name>
</gene>
<keyword evidence="4" id="KW-0808">Transferase</keyword>
<comment type="caution">
    <text evidence="4">The sequence shown here is derived from an EMBL/GenBank/DDBJ whole genome shotgun (WGS) entry which is preliminary data.</text>
</comment>
<reference evidence="4 5" key="1">
    <citation type="submission" date="2019-07" db="EMBL/GenBank/DDBJ databases">
        <title>Whole genome shotgun sequence of Meiothermus hypogaeus NBRC 106114.</title>
        <authorList>
            <person name="Hosoyama A."/>
            <person name="Uohara A."/>
            <person name="Ohji S."/>
            <person name="Ichikawa N."/>
        </authorList>
    </citation>
    <scope>NUCLEOTIDE SEQUENCE [LARGE SCALE GENOMIC DNA]</scope>
    <source>
        <strain evidence="4 5">NBRC 106114</strain>
    </source>
</reference>
<dbReference type="InterPro" id="IPR051257">
    <property type="entry name" value="Diverse_CBS-Domain"/>
</dbReference>
<evidence type="ECO:0000313" key="5">
    <source>
        <dbReference type="Proteomes" id="UP000321197"/>
    </source>
</evidence>
<accession>A0A511QXI9</accession>
<dbReference type="EMBL" id="BJXL01000003">
    <property type="protein sequence ID" value="GEM82088.1"/>
    <property type="molecule type" value="Genomic_DNA"/>
</dbReference>
<organism evidence="4 5">
    <name type="scientific">Meiothermus hypogaeus NBRC 106114</name>
    <dbReference type="NCBI Taxonomy" id="1227553"/>
    <lineage>
        <taxon>Bacteria</taxon>
        <taxon>Thermotogati</taxon>
        <taxon>Deinococcota</taxon>
        <taxon>Deinococci</taxon>
        <taxon>Thermales</taxon>
        <taxon>Thermaceae</taxon>
        <taxon>Meiothermus</taxon>
    </lineage>
</organism>
<dbReference type="Pfam" id="PF00571">
    <property type="entry name" value="CBS"/>
    <property type="match status" value="2"/>
</dbReference>
<dbReference type="OrthoDB" id="9790355at2"/>
<keyword evidence="4" id="KW-0418">Kinase</keyword>
<evidence type="ECO:0000256" key="1">
    <source>
        <dbReference type="ARBA" id="ARBA00023122"/>
    </source>
</evidence>
<dbReference type="GO" id="GO:0016301">
    <property type="term" value="F:kinase activity"/>
    <property type="evidence" value="ECO:0007669"/>
    <property type="project" value="UniProtKB-KW"/>
</dbReference>
<dbReference type="Proteomes" id="UP000321197">
    <property type="component" value="Unassembled WGS sequence"/>
</dbReference>
<evidence type="ECO:0000259" key="3">
    <source>
        <dbReference type="PROSITE" id="PS51371"/>
    </source>
</evidence>
<feature type="domain" description="CBS" evidence="3">
    <location>
        <begin position="96"/>
        <end position="151"/>
    </location>
</feature>
<evidence type="ECO:0000313" key="4">
    <source>
        <dbReference type="EMBL" id="GEM82088.1"/>
    </source>
</evidence>
<dbReference type="PANTHER" id="PTHR43080:SF2">
    <property type="entry name" value="CBS DOMAIN-CONTAINING PROTEIN"/>
    <property type="match status" value="1"/>
</dbReference>
<dbReference type="PROSITE" id="PS51371">
    <property type="entry name" value="CBS"/>
    <property type="match status" value="2"/>
</dbReference>